<organism evidence="2 3">
    <name type="scientific">Pyrobaculum oguniense (strain DSM 13380 / JCM 10595 / TE7)</name>
    <dbReference type="NCBI Taxonomy" id="698757"/>
    <lineage>
        <taxon>Archaea</taxon>
        <taxon>Thermoproteota</taxon>
        <taxon>Thermoprotei</taxon>
        <taxon>Thermoproteales</taxon>
        <taxon>Thermoproteaceae</taxon>
        <taxon>Pyrobaculum</taxon>
    </lineage>
</organism>
<dbReference type="eggNOG" id="arCOG00258">
    <property type="taxonomic scope" value="Archaea"/>
</dbReference>
<dbReference type="STRING" id="698757.Pogu_0812"/>
<dbReference type="AlphaFoldDB" id="H6Q9K5"/>
<sequence>MNAKLWIAIAAVVIIAIVGALVVFQRPSSQTPPRTTSTAAPPLKGNIYVIYDIGGRGDLSFNDMAERLGIYVHKSVVAEILKVSKFTIKDTAWRLRQYLQKEAEAEKALHSGGYDLRLCSGVRKVGGGGRGEDCAVDATFENDAFFVPFL</sequence>
<accession>H6Q9K5</accession>
<dbReference type="HOGENOM" id="CLU_1736485_0_0_2"/>
<protein>
    <submittedName>
        <fullName evidence="2">Uncharacterized protein</fullName>
    </submittedName>
</protein>
<proteinExistence type="predicted"/>
<keyword evidence="1" id="KW-1133">Transmembrane helix</keyword>
<dbReference type="Proteomes" id="UP000009062">
    <property type="component" value="Chromosome"/>
</dbReference>
<name>H6Q9K5_PYROT</name>
<keyword evidence="3" id="KW-1185">Reference proteome</keyword>
<evidence type="ECO:0000313" key="2">
    <source>
        <dbReference type="EMBL" id="AFA38839.1"/>
    </source>
</evidence>
<reference evidence="2 3" key="1">
    <citation type="journal article" date="2012" name="Stand. Genomic Sci.">
        <title>Complete genome sequence of Pyrobaculum oguniense.</title>
        <authorList>
            <person name="Bernick D.L."/>
            <person name="Karplus K."/>
            <person name="Lui L.M."/>
            <person name="Coker J.K."/>
            <person name="Murphy J.N."/>
            <person name="Chan P.P."/>
            <person name="Cozen A.E."/>
            <person name="Lowe T.M."/>
        </authorList>
    </citation>
    <scope>NUCLEOTIDE SEQUENCE [LARGE SCALE GENOMIC DNA]</scope>
    <source>
        <strain evidence="2 3">TE7</strain>
    </source>
</reference>
<feature type="transmembrane region" description="Helical" evidence="1">
    <location>
        <begin position="6"/>
        <end position="24"/>
    </location>
</feature>
<evidence type="ECO:0000313" key="3">
    <source>
        <dbReference type="Proteomes" id="UP000009062"/>
    </source>
</evidence>
<keyword evidence="1" id="KW-0812">Transmembrane</keyword>
<gene>
    <name evidence="2" type="ordered locus">Pogu_0812</name>
</gene>
<dbReference type="KEGG" id="pog:Pogu_0812"/>
<dbReference type="EMBL" id="CP003316">
    <property type="protein sequence ID" value="AFA38839.1"/>
    <property type="molecule type" value="Genomic_DNA"/>
</dbReference>
<keyword evidence="1" id="KW-0472">Membrane</keyword>
<evidence type="ECO:0000256" key="1">
    <source>
        <dbReference type="SAM" id="Phobius"/>
    </source>
</evidence>
<dbReference type="eggNOG" id="arCOG05559">
    <property type="taxonomic scope" value="Archaea"/>
</dbReference>